<feature type="transmembrane region" description="Helical" evidence="7">
    <location>
        <begin position="511"/>
        <end position="531"/>
    </location>
</feature>
<evidence type="ECO:0000256" key="3">
    <source>
        <dbReference type="ARBA" id="ARBA00022692"/>
    </source>
</evidence>
<comment type="caution">
    <text evidence="8">The sequence shown here is derived from an EMBL/GenBank/DDBJ whole genome shotgun (WGS) entry which is preliminary data.</text>
</comment>
<feature type="transmembrane region" description="Helical" evidence="7">
    <location>
        <begin position="551"/>
        <end position="577"/>
    </location>
</feature>
<proteinExistence type="inferred from homology"/>
<feature type="compositionally biased region" description="Polar residues" evidence="6">
    <location>
        <begin position="43"/>
        <end position="52"/>
    </location>
</feature>
<dbReference type="Proteomes" id="UP000807469">
    <property type="component" value="Unassembled WGS sequence"/>
</dbReference>
<feature type="transmembrane region" description="Helical" evidence="7">
    <location>
        <begin position="183"/>
        <end position="213"/>
    </location>
</feature>
<reference evidence="8" key="1">
    <citation type="submission" date="2020-11" db="EMBL/GenBank/DDBJ databases">
        <authorList>
            <consortium name="DOE Joint Genome Institute"/>
            <person name="Ahrendt S."/>
            <person name="Riley R."/>
            <person name="Andreopoulos W."/>
            <person name="Labutti K."/>
            <person name="Pangilinan J."/>
            <person name="Ruiz-Duenas F.J."/>
            <person name="Barrasa J.M."/>
            <person name="Sanchez-Garcia M."/>
            <person name="Camarero S."/>
            <person name="Miyauchi S."/>
            <person name="Serrano A."/>
            <person name="Linde D."/>
            <person name="Babiker R."/>
            <person name="Drula E."/>
            <person name="Ayuso-Fernandez I."/>
            <person name="Pacheco R."/>
            <person name="Padilla G."/>
            <person name="Ferreira P."/>
            <person name="Barriuso J."/>
            <person name="Kellner H."/>
            <person name="Castanera R."/>
            <person name="Alfaro M."/>
            <person name="Ramirez L."/>
            <person name="Pisabarro A.G."/>
            <person name="Kuo A."/>
            <person name="Tritt A."/>
            <person name="Lipzen A."/>
            <person name="He G."/>
            <person name="Yan M."/>
            <person name="Ng V."/>
            <person name="Cullen D."/>
            <person name="Martin F."/>
            <person name="Rosso M.-N."/>
            <person name="Henrissat B."/>
            <person name="Hibbett D."/>
            <person name="Martinez A.T."/>
            <person name="Grigoriev I.V."/>
        </authorList>
    </citation>
    <scope>NUCLEOTIDE SEQUENCE</scope>
    <source>
        <strain evidence="8">CIRM-BRFM 674</strain>
    </source>
</reference>
<feature type="transmembrane region" description="Helical" evidence="7">
    <location>
        <begin position="315"/>
        <end position="337"/>
    </location>
</feature>
<keyword evidence="5 7" id="KW-0472">Membrane</keyword>
<dbReference type="Pfam" id="PF05346">
    <property type="entry name" value="DUF747"/>
    <property type="match status" value="1"/>
</dbReference>
<comment type="subcellular location">
    <subcellularLocation>
        <location evidence="1">Membrane</location>
        <topology evidence="1">Multi-pass membrane protein</topology>
    </subcellularLocation>
</comment>
<feature type="compositionally biased region" description="Basic residues" evidence="6">
    <location>
        <begin position="1"/>
        <end position="17"/>
    </location>
</feature>
<keyword evidence="3 7" id="KW-0812">Transmembrane</keyword>
<evidence type="ECO:0000313" key="9">
    <source>
        <dbReference type="Proteomes" id="UP000807469"/>
    </source>
</evidence>
<evidence type="ECO:0000256" key="1">
    <source>
        <dbReference type="ARBA" id="ARBA00004141"/>
    </source>
</evidence>
<organism evidence="8 9">
    <name type="scientific">Pholiota conissans</name>
    <dbReference type="NCBI Taxonomy" id="109636"/>
    <lineage>
        <taxon>Eukaryota</taxon>
        <taxon>Fungi</taxon>
        <taxon>Dikarya</taxon>
        <taxon>Basidiomycota</taxon>
        <taxon>Agaricomycotina</taxon>
        <taxon>Agaricomycetes</taxon>
        <taxon>Agaricomycetidae</taxon>
        <taxon>Agaricales</taxon>
        <taxon>Agaricineae</taxon>
        <taxon>Strophariaceae</taxon>
        <taxon>Pholiota</taxon>
    </lineage>
</organism>
<dbReference type="InterPro" id="IPR008010">
    <property type="entry name" value="Tatp1"/>
</dbReference>
<name>A0A9P5ZA59_9AGAR</name>
<feature type="region of interest" description="Disordered" evidence="6">
    <location>
        <begin position="623"/>
        <end position="645"/>
    </location>
</feature>
<feature type="compositionally biased region" description="Pro residues" evidence="6">
    <location>
        <begin position="105"/>
        <end position="123"/>
    </location>
</feature>
<evidence type="ECO:0000256" key="5">
    <source>
        <dbReference type="ARBA" id="ARBA00023136"/>
    </source>
</evidence>
<dbReference type="PANTHER" id="PTHR13317:SF4">
    <property type="entry name" value="TRANSMEMBRANE ANTERIOR POSTERIOR TRANSFORMATION PROTEIN 1 HOMOLOG"/>
    <property type="match status" value="1"/>
</dbReference>
<feature type="region of interest" description="Disordered" evidence="6">
    <location>
        <begin position="1"/>
        <end position="132"/>
    </location>
</feature>
<dbReference type="PANTHER" id="PTHR13317">
    <property type="entry name" value="TRANSMEMBRANE ANTERIOR POSTERIOR TRANSFORMATION PROTEIN 1 HOMOLOG"/>
    <property type="match status" value="1"/>
</dbReference>
<evidence type="ECO:0000256" key="2">
    <source>
        <dbReference type="ARBA" id="ARBA00008803"/>
    </source>
</evidence>
<dbReference type="EMBL" id="MU155168">
    <property type="protein sequence ID" value="KAF9482251.1"/>
    <property type="molecule type" value="Genomic_DNA"/>
</dbReference>
<keyword evidence="4 7" id="KW-1133">Transmembrane helix</keyword>
<feature type="transmembrane region" description="Helical" evidence="7">
    <location>
        <begin position="429"/>
        <end position="450"/>
    </location>
</feature>
<evidence type="ECO:0000256" key="4">
    <source>
        <dbReference type="ARBA" id="ARBA00022989"/>
    </source>
</evidence>
<feature type="compositionally biased region" description="Polar residues" evidence="6">
    <location>
        <begin position="77"/>
        <end position="88"/>
    </location>
</feature>
<accession>A0A9P5ZA59</accession>
<keyword evidence="9" id="KW-1185">Reference proteome</keyword>
<gene>
    <name evidence="8" type="ORF">BDN70DRAFT_801865</name>
</gene>
<comment type="similarity">
    <text evidence="2">Belongs to the TAPT1 family.</text>
</comment>
<evidence type="ECO:0000313" key="8">
    <source>
        <dbReference type="EMBL" id="KAF9482251.1"/>
    </source>
</evidence>
<feature type="transmembrane region" description="Helical" evidence="7">
    <location>
        <begin position="233"/>
        <end position="250"/>
    </location>
</feature>
<sequence>MASQHGSRRARKLRKRVSSIATVWTHGSPKSLASAPSPVARRTSLSPVSRTASHIYHRPHLTDGSDYEDYNHPGPSDATTRGRSTSPVRSIFDKRPPPTAYASLPPTPIQPSRPYSPPTPVSPISPVFREASPPQQQESYDAPFSLWDYLQEELLATDFDSHQELKWERVSNFLSIPVAMEKIIGFGFILCFDSFLYTFTILPIRFVLALFPFIANLFRRSPPPLPPSQKADLLRALLLVASLLILNPLTDASKIYHTIRGQETIKLYVIFNALEIGDRLCASIGQDILDCLFSRSTLEPLSRRSPVSSRTFRPFLFFFLALAYNVAHALVMVYQLISLNVAVNSYDHALLTLLVSNQFVEIKGSVFKKFEKDSLFQITCADIVERFTLSLMLGIVAFRNLIELSGSEFDFSGGFVLPKSFGWVRGNNIIWTITYPVLTVMASEMVVDWLKHAFITKFNHIRPSVYERYVDVLCRDLASMSSFGRRGARKHSYVDQSPLVARRLGFASLPLAALAILVGSQSINLMFSSSANFSPWTWTIRSLSNAEIMHYITWGIMGLLFWLCFVGIKIIIGVNLLSYATRRRAGMEAREAADVVNDFGRDPIGEGKEEQAYNKKLKTLLDSDRDDVPHTSEMGENKAGEHGKKKGRVKLEDLTRYTMVKRIW</sequence>
<dbReference type="OrthoDB" id="29023at2759"/>
<evidence type="ECO:0000256" key="6">
    <source>
        <dbReference type="SAM" id="MobiDB-lite"/>
    </source>
</evidence>
<feature type="compositionally biased region" description="Basic and acidic residues" evidence="6">
    <location>
        <begin position="623"/>
        <end position="642"/>
    </location>
</feature>
<dbReference type="GO" id="GO:0005789">
    <property type="term" value="C:endoplasmic reticulum membrane"/>
    <property type="evidence" value="ECO:0007669"/>
    <property type="project" value="TreeGrafter"/>
</dbReference>
<evidence type="ECO:0000256" key="7">
    <source>
        <dbReference type="SAM" id="Phobius"/>
    </source>
</evidence>
<dbReference type="AlphaFoldDB" id="A0A9P5ZA59"/>
<protein>
    <submittedName>
        <fullName evidence="8">DUF747 family protein</fullName>
    </submittedName>
</protein>